<dbReference type="InterPro" id="IPR015943">
    <property type="entry name" value="WD40/YVTN_repeat-like_dom_sf"/>
</dbReference>
<keyword evidence="2" id="KW-1185">Reference proteome</keyword>
<dbReference type="GO" id="GO:0006913">
    <property type="term" value="P:nucleocytoplasmic transport"/>
    <property type="evidence" value="ECO:0007669"/>
    <property type="project" value="TreeGrafter"/>
</dbReference>
<dbReference type="SMART" id="SM00320">
    <property type="entry name" value="WD40"/>
    <property type="match status" value="3"/>
</dbReference>
<sequence length="307" mass="34080">MRLYSLAEFPTAPALGSVTLEETEGMLYNEPETPDVMRRFHKDAFPELAFIRVQDELARPSSTISMSAKSCILRQVPNDQWAQLYEAYVDHGLYGLLDHLSTAEMTAPFRVLSTPARVTLKWYHWAGRVYTFLRGLVFPQLQLSPEEICSKYSEVANWPSGNVRSLAWHPGTKKLAIALRNDSVILYTKNSEISSELKHPKQKNVTCVAFRPFSGSHIAVGCEKGLLLWNIPASIIVKTPTMHSASQFLPGTLISSIAWHPGGNLLAVCSARFGDIVVLNAATGETVPLTTFSLLPSAHLLRWSRDG</sequence>
<dbReference type="Proteomes" id="UP000192247">
    <property type="component" value="Unassembled WGS sequence"/>
</dbReference>
<feature type="non-terminal residue" evidence="1">
    <location>
        <position position="307"/>
    </location>
</feature>
<evidence type="ECO:0000313" key="2">
    <source>
        <dbReference type="Proteomes" id="UP000192247"/>
    </source>
</evidence>
<dbReference type="PANTHER" id="PTHR14494:SF0">
    <property type="entry name" value="ALADIN"/>
    <property type="match status" value="1"/>
</dbReference>
<dbReference type="PANTHER" id="PTHR14494">
    <property type="entry name" value="ALADIN/ADRACALIN/AAAS"/>
    <property type="match status" value="1"/>
</dbReference>
<dbReference type="OrthoDB" id="411991at2759"/>
<dbReference type="InterPro" id="IPR045139">
    <property type="entry name" value="Aladin"/>
</dbReference>
<dbReference type="Gene3D" id="2.130.10.10">
    <property type="entry name" value="YVTN repeat-like/Quinoprotein amine dehydrogenase"/>
    <property type="match status" value="1"/>
</dbReference>
<dbReference type="GO" id="GO:0005643">
    <property type="term" value="C:nuclear pore"/>
    <property type="evidence" value="ECO:0007669"/>
    <property type="project" value="TreeGrafter"/>
</dbReference>
<organism evidence="1 2">
    <name type="scientific">Tropilaelaps mercedesae</name>
    <dbReference type="NCBI Taxonomy" id="418985"/>
    <lineage>
        <taxon>Eukaryota</taxon>
        <taxon>Metazoa</taxon>
        <taxon>Ecdysozoa</taxon>
        <taxon>Arthropoda</taxon>
        <taxon>Chelicerata</taxon>
        <taxon>Arachnida</taxon>
        <taxon>Acari</taxon>
        <taxon>Parasitiformes</taxon>
        <taxon>Mesostigmata</taxon>
        <taxon>Gamasina</taxon>
        <taxon>Dermanyssoidea</taxon>
        <taxon>Laelapidae</taxon>
        <taxon>Tropilaelaps</taxon>
    </lineage>
</organism>
<dbReference type="InterPro" id="IPR036322">
    <property type="entry name" value="WD40_repeat_dom_sf"/>
</dbReference>
<dbReference type="InterPro" id="IPR001680">
    <property type="entry name" value="WD40_rpt"/>
</dbReference>
<dbReference type="SUPFAM" id="SSF50978">
    <property type="entry name" value="WD40 repeat-like"/>
    <property type="match status" value="1"/>
</dbReference>
<protein>
    <submittedName>
        <fullName evidence="1">Aladin-like</fullName>
    </submittedName>
</protein>
<name>A0A1V9X4U9_9ACAR</name>
<dbReference type="AlphaFoldDB" id="A0A1V9X4U9"/>
<proteinExistence type="predicted"/>
<gene>
    <name evidence="1" type="ORF">BIW11_12778</name>
</gene>
<dbReference type="Pfam" id="PF00400">
    <property type="entry name" value="WD40"/>
    <property type="match status" value="1"/>
</dbReference>
<evidence type="ECO:0000313" key="1">
    <source>
        <dbReference type="EMBL" id="OQR68639.1"/>
    </source>
</evidence>
<reference evidence="1 2" key="1">
    <citation type="journal article" date="2017" name="Gigascience">
        <title>Draft genome of the honey bee ectoparasitic mite, Tropilaelaps mercedesae, is shaped by the parasitic life history.</title>
        <authorList>
            <person name="Dong X."/>
            <person name="Armstrong S.D."/>
            <person name="Xia D."/>
            <person name="Makepeace B.L."/>
            <person name="Darby A.C."/>
            <person name="Kadowaki T."/>
        </authorList>
    </citation>
    <scope>NUCLEOTIDE SEQUENCE [LARGE SCALE GENOMIC DNA]</scope>
    <source>
        <strain evidence="1">Wuxi-XJTLU</strain>
    </source>
</reference>
<dbReference type="InParanoid" id="A0A1V9X4U9"/>
<dbReference type="STRING" id="418985.A0A1V9X4U9"/>
<comment type="caution">
    <text evidence="1">The sequence shown here is derived from an EMBL/GenBank/DDBJ whole genome shotgun (WGS) entry which is preliminary data.</text>
</comment>
<accession>A0A1V9X4U9</accession>
<dbReference type="EMBL" id="MNPL01024027">
    <property type="protein sequence ID" value="OQR68639.1"/>
    <property type="molecule type" value="Genomic_DNA"/>
</dbReference>